<feature type="transmembrane region" description="Helical" evidence="1">
    <location>
        <begin position="125"/>
        <end position="145"/>
    </location>
</feature>
<dbReference type="RefSeq" id="WP_150276994.1">
    <property type="nucleotide sequence ID" value="NZ_BMFF01000004.1"/>
</dbReference>
<dbReference type="Proteomes" id="UP000638188">
    <property type="component" value="Unassembled WGS sequence"/>
</dbReference>
<feature type="transmembrane region" description="Helical" evidence="1">
    <location>
        <begin position="192"/>
        <end position="212"/>
    </location>
</feature>
<dbReference type="EMBL" id="BMFF01000004">
    <property type="protein sequence ID" value="GGD02265.1"/>
    <property type="molecule type" value="Genomic_DNA"/>
</dbReference>
<feature type="transmembrane region" description="Helical" evidence="1">
    <location>
        <begin position="42"/>
        <end position="68"/>
    </location>
</feature>
<feature type="transmembrane region" description="Helical" evidence="1">
    <location>
        <begin position="12"/>
        <end position="30"/>
    </location>
</feature>
<reference evidence="3" key="1">
    <citation type="journal article" date="2019" name="Int. J. Syst. Evol. Microbiol.">
        <title>The Global Catalogue of Microorganisms (GCM) 10K type strain sequencing project: providing services to taxonomists for standard genome sequencing and annotation.</title>
        <authorList>
            <consortium name="The Broad Institute Genomics Platform"/>
            <consortium name="The Broad Institute Genome Sequencing Center for Infectious Disease"/>
            <person name="Wu L."/>
            <person name="Ma J."/>
        </authorList>
    </citation>
    <scope>NUCLEOTIDE SEQUENCE [LARGE SCALE GENOMIC DNA]</scope>
    <source>
        <strain evidence="3">CGMCC 1.12482</strain>
    </source>
</reference>
<comment type="caution">
    <text evidence="2">The sequence shown here is derived from an EMBL/GenBank/DDBJ whole genome shotgun (WGS) entry which is preliminary data.</text>
</comment>
<evidence type="ECO:0000313" key="3">
    <source>
        <dbReference type="Proteomes" id="UP000638188"/>
    </source>
</evidence>
<protein>
    <submittedName>
        <fullName evidence="2">Membrane protein</fullName>
    </submittedName>
</protein>
<keyword evidence="1" id="KW-0472">Membrane</keyword>
<sequence>MTTLYQYTLWLHASAGMLGLALFWIPIIVKKGSKNHKRIGRWYLNLMMATGLTGLLMALMMFFVPLAVSPPPANLSPEQISELAASTQQRAAFFFLLAFLLIASAQRATLALVAKADRQLLQRPIHLVAPTLLVISAVYLAWLGLADSSVLYLVFAGLGLFIGTGQLWYAFKPTLERGEWLLEHIRSTLGSGIAAHTAFFVFGAASVMEELFSGQMMLLPWILPGVVGGTAIALLTQSYKRRLGSSRSTR</sequence>
<keyword evidence="1" id="KW-0812">Transmembrane</keyword>
<evidence type="ECO:0000256" key="1">
    <source>
        <dbReference type="SAM" id="Phobius"/>
    </source>
</evidence>
<feature type="transmembrane region" description="Helical" evidence="1">
    <location>
        <begin position="218"/>
        <end position="236"/>
    </location>
</feature>
<proteinExistence type="predicted"/>
<feature type="transmembrane region" description="Helical" evidence="1">
    <location>
        <begin position="151"/>
        <end position="171"/>
    </location>
</feature>
<feature type="transmembrane region" description="Helical" evidence="1">
    <location>
        <begin position="91"/>
        <end position="113"/>
    </location>
</feature>
<keyword evidence="1" id="KW-1133">Transmembrane helix</keyword>
<accession>A0ABQ1PRL4</accession>
<name>A0ABQ1PRL4_9GAMM</name>
<evidence type="ECO:0000313" key="2">
    <source>
        <dbReference type="EMBL" id="GGD02265.1"/>
    </source>
</evidence>
<organism evidence="2 3">
    <name type="scientific">Halopseudomonas salina</name>
    <dbReference type="NCBI Taxonomy" id="1323744"/>
    <lineage>
        <taxon>Bacteria</taxon>
        <taxon>Pseudomonadati</taxon>
        <taxon>Pseudomonadota</taxon>
        <taxon>Gammaproteobacteria</taxon>
        <taxon>Pseudomonadales</taxon>
        <taxon>Pseudomonadaceae</taxon>
        <taxon>Halopseudomonas</taxon>
    </lineage>
</organism>
<keyword evidence="3" id="KW-1185">Reference proteome</keyword>
<gene>
    <name evidence="2" type="ORF">GCM10007418_21830</name>
</gene>